<dbReference type="GeneID" id="41971735"/>
<dbReference type="RefSeq" id="XP_030997301.1">
    <property type="nucleotide sequence ID" value="XM_031138683.1"/>
</dbReference>
<keyword evidence="7" id="KW-1185">Reference proteome</keyword>
<evidence type="ECO:0000259" key="5">
    <source>
        <dbReference type="PROSITE" id="PS50865"/>
    </source>
</evidence>
<evidence type="ECO:0000256" key="2">
    <source>
        <dbReference type="ARBA" id="ARBA00022771"/>
    </source>
</evidence>
<sequence>MKWDQSVLLPRACEVCQSKEKLKRCTGCQVVYYCSRAHQRSDRAKHRESCCSVESTRATADLEEAALRIEIGDRLWEEWTGEFDRYEETFPYLISRHAFAQMLFMHFGGVGGHRESLSLAVSHMEDILRLGPGDYSGVRFDLSFLYLRLGRDQEAYDFVKWWITTGDIPGYNWEDPRSSMLEAKNAVVLEDPPRRTLCRACGGPDLRFVLLLAIVKARLVVNLIALQNATRVLRGRMPQEHIDMVRGHALGSSYACRGVLLKCTPRQISAFIRKAKGHLQDLCYALEERNTYYLEMIFQGGPLVLFEPLPPEKTRGSLEEAQIGLVGGYPAWAESPGTIRLIRSLMRPREGRSSE</sequence>
<dbReference type="Proteomes" id="UP000319257">
    <property type="component" value="Unassembled WGS sequence"/>
</dbReference>
<protein>
    <recommendedName>
        <fullName evidence="5">MYND-type domain-containing protein</fullName>
    </recommendedName>
</protein>
<evidence type="ECO:0000256" key="1">
    <source>
        <dbReference type="ARBA" id="ARBA00022723"/>
    </source>
</evidence>
<gene>
    <name evidence="6" type="ORF">E0L32_004288</name>
</gene>
<organism evidence="6 7">
    <name type="scientific">Thyridium curvatum</name>
    <dbReference type="NCBI Taxonomy" id="1093900"/>
    <lineage>
        <taxon>Eukaryota</taxon>
        <taxon>Fungi</taxon>
        <taxon>Dikarya</taxon>
        <taxon>Ascomycota</taxon>
        <taxon>Pezizomycotina</taxon>
        <taxon>Sordariomycetes</taxon>
        <taxon>Sordariomycetidae</taxon>
        <taxon>Thyridiales</taxon>
        <taxon>Thyridiaceae</taxon>
        <taxon>Thyridium</taxon>
    </lineage>
</organism>
<dbReference type="InParanoid" id="A0A507BGB3"/>
<evidence type="ECO:0000256" key="4">
    <source>
        <dbReference type="PROSITE-ProRule" id="PRU00134"/>
    </source>
</evidence>
<keyword evidence="2 4" id="KW-0863">Zinc-finger</keyword>
<dbReference type="Pfam" id="PF01753">
    <property type="entry name" value="zf-MYND"/>
    <property type="match status" value="1"/>
</dbReference>
<evidence type="ECO:0000256" key="3">
    <source>
        <dbReference type="ARBA" id="ARBA00022833"/>
    </source>
</evidence>
<proteinExistence type="predicted"/>
<dbReference type="EMBL" id="SKBQ01000020">
    <property type="protein sequence ID" value="TPX15590.1"/>
    <property type="molecule type" value="Genomic_DNA"/>
</dbReference>
<reference evidence="6 7" key="1">
    <citation type="submission" date="2019-06" db="EMBL/GenBank/DDBJ databases">
        <title>Draft genome sequence of the filamentous fungus Phialemoniopsis curvata isolated from diesel fuel.</title>
        <authorList>
            <person name="Varaljay V.A."/>
            <person name="Lyon W.J."/>
            <person name="Crouch A.L."/>
            <person name="Drake C.E."/>
            <person name="Hollomon J.M."/>
            <person name="Nadeau L.J."/>
            <person name="Nunn H.S."/>
            <person name="Stevenson B.S."/>
            <person name="Bojanowski C.L."/>
            <person name="Crookes-Goodson W.J."/>
        </authorList>
    </citation>
    <scope>NUCLEOTIDE SEQUENCE [LARGE SCALE GENOMIC DNA]</scope>
    <source>
        <strain evidence="6 7">D216</strain>
    </source>
</reference>
<name>A0A507BGB3_9PEZI</name>
<dbReference type="AlphaFoldDB" id="A0A507BGB3"/>
<evidence type="ECO:0000313" key="6">
    <source>
        <dbReference type="EMBL" id="TPX15590.1"/>
    </source>
</evidence>
<dbReference type="OrthoDB" id="5952526at2759"/>
<feature type="domain" description="MYND-type" evidence="5">
    <location>
        <begin position="13"/>
        <end position="50"/>
    </location>
</feature>
<dbReference type="PROSITE" id="PS50865">
    <property type="entry name" value="ZF_MYND_2"/>
    <property type="match status" value="1"/>
</dbReference>
<evidence type="ECO:0000313" key="7">
    <source>
        <dbReference type="Proteomes" id="UP000319257"/>
    </source>
</evidence>
<dbReference type="SUPFAM" id="SSF144232">
    <property type="entry name" value="HIT/MYND zinc finger-like"/>
    <property type="match status" value="1"/>
</dbReference>
<keyword evidence="1" id="KW-0479">Metal-binding</keyword>
<dbReference type="InterPro" id="IPR002893">
    <property type="entry name" value="Znf_MYND"/>
</dbReference>
<keyword evidence="3" id="KW-0862">Zinc</keyword>
<accession>A0A507BGB3</accession>
<dbReference type="Gene3D" id="6.10.140.2220">
    <property type="match status" value="1"/>
</dbReference>
<dbReference type="GO" id="GO:0008270">
    <property type="term" value="F:zinc ion binding"/>
    <property type="evidence" value="ECO:0007669"/>
    <property type="project" value="UniProtKB-KW"/>
</dbReference>
<comment type="caution">
    <text evidence="6">The sequence shown here is derived from an EMBL/GenBank/DDBJ whole genome shotgun (WGS) entry which is preliminary data.</text>
</comment>